<keyword evidence="2 5" id="KW-0326">Glycosidase</keyword>
<dbReference type="PANTHER" id="PTHR35803:SF2">
    <property type="entry name" value="RETAINING ALPHA-GALACTOSIDASE"/>
    <property type="match status" value="1"/>
</dbReference>
<dbReference type="Gene3D" id="2.70.98.10">
    <property type="match status" value="1"/>
</dbReference>
<dbReference type="Gene3D" id="3.20.20.70">
    <property type="entry name" value="Aldolase class I"/>
    <property type="match status" value="1"/>
</dbReference>
<evidence type="ECO:0000256" key="2">
    <source>
        <dbReference type="ARBA" id="ARBA00023295"/>
    </source>
</evidence>
<dbReference type="InterPro" id="IPR017853">
    <property type="entry name" value="GH"/>
</dbReference>
<accession>A0A5J4PVS1</accession>
<feature type="non-terminal residue" evidence="5">
    <location>
        <position position="1"/>
    </location>
</feature>
<dbReference type="Gene3D" id="2.60.40.1180">
    <property type="entry name" value="Golgi alpha-mannosidase II"/>
    <property type="match status" value="1"/>
</dbReference>
<feature type="domain" description="Glycosyl-hydrolase 97 C-terminal oligomerisation" evidence="4">
    <location>
        <begin position="323"/>
        <end position="415"/>
    </location>
</feature>
<dbReference type="InterPro" id="IPR013780">
    <property type="entry name" value="Glyco_hydro_b"/>
</dbReference>
<proteinExistence type="predicted"/>
<sequence>NGINYVTTKRADYIAKIKGTGKLPWRAVVISEKDTDLANNDMAQKLASPSRITDTSWIKPGKAAWDWWNSSNITHVDFKAGMNTQTFKYFIDFASANKLEYIVIDAGWSRRSLMEVTPTIDIKELTDYGKQKNVGVILWASWSLADKEKNTAFPHYAQLGVKGFKVDFFDRDDQNMMQSVFEMAKVAADNKLLLDLHGMKAAGIQRTYPNVVNFEGVKGLENFKWAPFVNGKIKDDAPRYDVIIPYVRMLAGPMDYTPGAMKNATRETFRSVNSHPMSQGTRVHQMAMYTVFEAPLQMLADSPTAYIQEQECTDFIAKVPTVFDETVVLDGEVGEYVVIARKKGNVWYVGAMTNWTSREKTIDFSFLGEGDYEAEVFADGINSNVEATDYKKEIIRVSAKDKKAITMYQGGGWTAR</sequence>
<feature type="non-terminal residue" evidence="5">
    <location>
        <position position="416"/>
    </location>
</feature>
<dbReference type="EMBL" id="SNRY01006384">
    <property type="protein sequence ID" value="KAA6312704.1"/>
    <property type="molecule type" value="Genomic_DNA"/>
</dbReference>
<dbReference type="Pfam" id="PF10566">
    <property type="entry name" value="Glyco_hydro_97"/>
    <property type="match status" value="1"/>
</dbReference>
<organism evidence="5">
    <name type="scientific">termite gut metagenome</name>
    <dbReference type="NCBI Taxonomy" id="433724"/>
    <lineage>
        <taxon>unclassified sequences</taxon>
        <taxon>metagenomes</taxon>
        <taxon>organismal metagenomes</taxon>
    </lineage>
</organism>
<reference evidence="5" key="1">
    <citation type="submission" date="2019-03" db="EMBL/GenBank/DDBJ databases">
        <title>Single cell metagenomics reveals metabolic interactions within the superorganism composed of flagellate Streblomastix strix and complex community of Bacteroidetes bacteria on its surface.</title>
        <authorList>
            <person name="Treitli S.C."/>
            <person name="Kolisko M."/>
            <person name="Husnik F."/>
            <person name="Keeling P."/>
            <person name="Hampl V."/>
        </authorList>
    </citation>
    <scope>NUCLEOTIDE SEQUENCE</scope>
    <source>
        <strain evidence="5">STM</strain>
    </source>
</reference>
<feature type="domain" description="Glycosyl-hydrolase 97 catalytic" evidence="3">
    <location>
        <begin position="67"/>
        <end position="217"/>
    </location>
</feature>
<dbReference type="Pfam" id="PF14509">
    <property type="entry name" value="GH97_C"/>
    <property type="match status" value="1"/>
</dbReference>
<dbReference type="InterPro" id="IPR013785">
    <property type="entry name" value="Aldolase_TIM"/>
</dbReference>
<name>A0A5J4PVS1_9ZZZZ</name>
<evidence type="ECO:0000313" key="5">
    <source>
        <dbReference type="EMBL" id="KAA6312704.1"/>
    </source>
</evidence>
<evidence type="ECO:0000256" key="1">
    <source>
        <dbReference type="ARBA" id="ARBA00022801"/>
    </source>
</evidence>
<dbReference type="EC" id="3.2.1.22" evidence="5"/>
<dbReference type="PANTHER" id="PTHR35803">
    <property type="entry name" value="GLUCAN 1,4-ALPHA-GLUCOSIDASE SUSB-RELATED"/>
    <property type="match status" value="1"/>
</dbReference>
<gene>
    <name evidence="5" type="ORF">EZS27_036407</name>
</gene>
<dbReference type="InterPro" id="IPR014718">
    <property type="entry name" value="GH-type_carb-bd"/>
</dbReference>
<dbReference type="SUPFAM" id="SSF51445">
    <property type="entry name" value="(Trans)glycosidases"/>
    <property type="match status" value="1"/>
</dbReference>
<dbReference type="AlphaFoldDB" id="A0A5J4PVS1"/>
<evidence type="ECO:0000259" key="3">
    <source>
        <dbReference type="Pfam" id="PF10566"/>
    </source>
</evidence>
<dbReference type="InterPro" id="IPR052720">
    <property type="entry name" value="Glycosyl_hydrolase_97"/>
</dbReference>
<comment type="caution">
    <text evidence="5">The sequence shown here is derived from an EMBL/GenBank/DDBJ whole genome shotgun (WGS) entry which is preliminary data.</text>
</comment>
<evidence type="ECO:0000259" key="4">
    <source>
        <dbReference type="Pfam" id="PF14509"/>
    </source>
</evidence>
<dbReference type="GO" id="GO:0004557">
    <property type="term" value="F:alpha-galactosidase activity"/>
    <property type="evidence" value="ECO:0007669"/>
    <property type="project" value="UniProtKB-EC"/>
</dbReference>
<keyword evidence="1 5" id="KW-0378">Hydrolase</keyword>
<protein>
    <submittedName>
        <fullName evidence="5">Retaining alpha-galactosidase</fullName>
        <ecNumber evidence="5">3.2.1.22</ecNumber>
    </submittedName>
</protein>
<dbReference type="InterPro" id="IPR019563">
    <property type="entry name" value="GH97_catalytic"/>
</dbReference>
<dbReference type="InterPro" id="IPR029483">
    <property type="entry name" value="GH97_C"/>
</dbReference>
<dbReference type="GO" id="GO:0030246">
    <property type="term" value="F:carbohydrate binding"/>
    <property type="evidence" value="ECO:0007669"/>
    <property type="project" value="InterPro"/>
</dbReference>